<gene>
    <name evidence="11" type="ORF">COU96_02565</name>
</gene>
<dbReference type="Pfam" id="PF04138">
    <property type="entry name" value="GtrA_DPMS_TM"/>
    <property type="match status" value="1"/>
</dbReference>
<evidence type="ECO:0000256" key="2">
    <source>
        <dbReference type="ARBA" id="ARBA00006739"/>
    </source>
</evidence>
<proteinExistence type="inferred from homology"/>
<comment type="caution">
    <text evidence="11">The sequence shown here is derived from an EMBL/GenBank/DDBJ whole genome shotgun (WGS) entry which is preliminary data.</text>
</comment>
<keyword evidence="4" id="KW-0808">Transferase</keyword>
<evidence type="ECO:0000313" key="11">
    <source>
        <dbReference type="EMBL" id="PJE68916.1"/>
    </source>
</evidence>
<keyword evidence="7 8" id="KW-0472">Membrane</keyword>
<feature type="transmembrane region" description="Helical" evidence="8">
    <location>
        <begin position="330"/>
        <end position="348"/>
    </location>
</feature>
<organism evidence="11 12">
    <name type="scientific">Candidatus Shapirobacteria bacterium CG10_big_fil_rev_8_21_14_0_10_38_14</name>
    <dbReference type="NCBI Taxonomy" id="1974483"/>
    <lineage>
        <taxon>Bacteria</taxon>
        <taxon>Candidatus Shapironibacteriota</taxon>
    </lineage>
</organism>
<accession>A0A2M8L542</accession>
<keyword evidence="3" id="KW-0328">Glycosyltransferase</keyword>
<evidence type="ECO:0000256" key="8">
    <source>
        <dbReference type="SAM" id="Phobius"/>
    </source>
</evidence>
<dbReference type="Pfam" id="PF00535">
    <property type="entry name" value="Glycos_transf_2"/>
    <property type="match status" value="1"/>
</dbReference>
<comment type="similarity">
    <text evidence="2">Belongs to the glycosyltransferase 2 family.</text>
</comment>
<feature type="transmembrane region" description="Helical" evidence="8">
    <location>
        <begin position="262"/>
        <end position="286"/>
    </location>
</feature>
<dbReference type="EMBL" id="PFEL01000094">
    <property type="protein sequence ID" value="PJE68916.1"/>
    <property type="molecule type" value="Genomic_DNA"/>
</dbReference>
<dbReference type="Gene3D" id="3.90.550.10">
    <property type="entry name" value="Spore Coat Polysaccharide Biosynthesis Protein SpsA, Chain A"/>
    <property type="match status" value="1"/>
</dbReference>
<feature type="domain" description="GtrA/DPMS transmembrane" evidence="10">
    <location>
        <begin position="264"/>
        <end position="346"/>
    </location>
</feature>
<dbReference type="PANTHER" id="PTHR43398:SF1">
    <property type="entry name" value="DOLICHOL-PHOSPHATE MANNOSYLTRANSFERASE SUBUNIT 1"/>
    <property type="match status" value="1"/>
</dbReference>
<dbReference type="InterPro" id="IPR007267">
    <property type="entry name" value="GtrA_DPMS_TM"/>
</dbReference>
<protein>
    <recommendedName>
        <fullName evidence="13">Glycosyltransferase 2-like domain-containing protein</fullName>
    </recommendedName>
</protein>
<dbReference type="GO" id="GO:0016020">
    <property type="term" value="C:membrane"/>
    <property type="evidence" value="ECO:0007669"/>
    <property type="project" value="UniProtKB-SubCell"/>
</dbReference>
<evidence type="ECO:0000256" key="6">
    <source>
        <dbReference type="ARBA" id="ARBA00022989"/>
    </source>
</evidence>
<evidence type="ECO:0000256" key="5">
    <source>
        <dbReference type="ARBA" id="ARBA00022692"/>
    </source>
</evidence>
<dbReference type="GO" id="GO:0004582">
    <property type="term" value="F:dolichyl-phosphate beta-D-mannosyltransferase activity"/>
    <property type="evidence" value="ECO:0007669"/>
    <property type="project" value="InterPro"/>
</dbReference>
<evidence type="ECO:0000256" key="1">
    <source>
        <dbReference type="ARBA" id="ARBA00004141"/>
    </source>
</evidence>
<dbReference type="InterPro" id="IPR029044">
    <property type="entry name" value="Nucleotide-diphossugar_trans"/>
</dbReference>
<dbReference type="AlphaFoldDB" id="A0A2M8L542"/>
<evidence type="ECO:0000259" key="9">
    <source>
        <dbReference type="Pfam" id="PF00535"/>
    </source>
</evidence>
<keyword evidence="6 8" id="KW-1133">Transmembrane helix</keyword>
<dbReference type="InterPro" id="IPR039528">
    <property type="entry name" value="DPM1-like"/>
</dbReference>
<keyword evidence="5 8" id="KW-0812">Transmembrane</keyword>
<evidence type="ECO:0000256" key="4">
    <source>
        <dbReference type="ARBA" id="ARBA00022679"/>
    </source>
</evidence>
<reference evidence="12" key="1">
    <citation type="submission" date="2017-09" db="EMBL/GenBank/DDBJ databases">
        <title>Depth-based differentiation of microbial function through sediment-hosted aquifers and enrichment of novel symbionts in the deep terrestrial subsurface.</title>
        <authorList>
            <person name="Probst A.J."/>
            <person name="Ladd B."/>
            <person name="Jarett J.K."/>
            <person name="Geller-Mcgrath D.E."/>
            <person name="Sieber C.M.K."/>
            <person name="Emerson J.B."/>
            <person name="Anantharaman K."/>
            <person name="Thomas B.C."/>
            <person name="Malmstrom R."/>
            <person name="Stieglmeier M."/>
            <person name="Klingl A."/>
            <person name="Woyke T."/>
            <person name="Ryan C.M."/>
            <person name="Banfield J.F."/>
        </authorList>
    </citation>
    <scope>NUCLEOTIDE SEQUENCE [LARGE SCALE GENOMIC DNA]</scope>
</reference>
<dbReference type="PANTHER" id="PTHR43398">
    <property type="entry name" value="DOLICHOL-PHOSPHATE MANNOSYLTRANSFERASE SUBUNIT 1"/>
    <property type="match status" value="1"/>
</dbReference>
<evidence type="ECO:0000256" key="7">
    <source>
        <dbReference type="ARBA" id="ARBA00023136"/>
    </source>
</evidence>
<dbReference type="InterPro" id="IPR001173">
    <property type="entry name" value="Glyco_trans_2-like"/>
</dbReference>
<feature type="non-terminal residue" evidence="11">
    <location>
        <position position="349"/>
    </location>
</feature>
<sequence>MVLITKELADKKMRVVNIIPTYNEKENIGKMLETLEKIAGEIKKDEFLTLVVDANSTDGTQEVVKKFIGKNKKIFLLTGPKKGLGHDLIRGYRYAMEKLRAEIVIPNDADFQWNPHHIPEMLRKIEQGYDVVVASRHIKGGGTENWGGFRKLNHWLANDFFAGFVAGVKEIKDHSGCFKAIRVKNHLDRVNLDNLNVKGFVIQNEILYQLSKTGAKFTEVPVKFKERERGVSKLGFNKQYLKDIFEWIKSCLLIRFERSQQFFKFGVVGFVGYLINASTLHLFASILLWPEWLSWALSTELSIISNFTFNNLWTFEKKQIRGVKKILNKFLHFNLTSAGALGIMTGVGT</sequence>
<dbReference type="GO" id="GO:0000271">
    <property type="term" value="P:polysaccharide biosynthetic process"/>
    <property type="evidence" value="ECO:0007669"/>
    <property type="project" value="InterPro"/>
</dbReference>
<name>A0A2M8L542_9BACT</name>
<dbReference type="Proteomes" id="UP000229500">
    <property type="component" value="Unassembled WGS sequence"/>
</dbReference>
<comment type="subcellular location">
    <subcellularLocation>
        <location evidence="1">Membrane</location>
        <topology evidence="1">Multi-pass membrane protein</topology>
    </subcellularLocation>
</comment>
<evidence type="ECO:0000313" key="12">
    <source>
        <dbReference type="Proteomes" id="UP000229500"/>
    </source>
</evidence>
<dbReference type="SUPFAM" id="SSF53448">
    <property type="entry name" value="Nucleotide-diphospho-sugar transferases"/>
    <property type="match status" value="1"/>
</dbReference>
<evidence type="ECO:0008006" key="13">
    <source>
        <dbReference type="Google" id="ProtNLM"/>
    </source>
</evidence>
<feature type="domain" description="Glycosyltransferase 2-like" evidence="9">
    <location>
        <begin position="18"/>
        <end position="184"/>
    </location>
</feature>
<evidence type="ECO:0000259" key="10">
    <source>
        <dbReference type="Pfam" id="PF04138"/>
    </source>
</evidence>
<feature type="transmembrane region" description="Helical" evidence="8">
    <location>
        <begin position="292"/>
        <end position="309"/>
    </location>
</feature>
<evidence type="ECO:0000256" key="3">
    <source>
        <dbReference type="ARBA" id="ARBA00022676"/>
    </source>
</evidence>